<accession>A0A1I7ZDL6</accession>
<dbReference type="AlphaFoldDB" id="A0A1I7ZDL6"/>
<feature type="compositionally biased region" description="Polar residues" evidence="1">
    <location>
        <begin position="361"/>
        <end position="370"/>
    </location>
</feature>
<evidence type="ECO:0000256" key="1">
    <source>
        <dbReference type="SAM" id="MobiDB-lite"/>
    </source>
</evidence>
<sequence>MMDDEINAMIDGFVRVPLDHGTSGCLQMTKRMTPWSRTDCPGAIHVYKPGDTFTLNKPVRTITEYPLRLPRLQLSSEAALGELWVLTGESHECLQDDLQGASLRQKSDNLLAARKSIFEMNENLELIQKNSRFARIKGIYDLWHGSTPIDNGRLLTEAEAVKQLKKVALQFEQGSFLTSTSNLANAHKIVVLSNRVGMGLICLAYHGQITLDFLEDQINNSPYLKRVKLSGDDWPQSVLPLVESFCLKGRPGKDVALSMAFTNIKVDTNFIIKLFNHWEVSRNLNFLLSFTEGALDLKGRAALLNHGRALGIVSTDAHSVDPVTAFGIFISLEGFKWHLKFSPANTARQSHPEEPSEVPHQGSSDLRNSEDSVNGTSRCLRTLLNICVWLVACCCSVILLTLFL</sequence>
<evidence type="ECO:0000313" key="3">
    <source>
        <dbReference type="WBParaSite" id="L893_g25478.t1"/>
    </source>
</evidence>
<dbReference type="Proteomes" id="UP000095287">
    <property type="component" value="Unplaced"/>
</dbReference>
<proteinExistence type="predicted"/>
<name>A0A1I7ZDL6_9BILA</name>
<evidence type="ECO:0000313" key="2">
    <source>
        <dbReference type="Proteomes" id="UP000095287"/>
    </source>
</evidence>
<keyword evidence="2" id="KW-1185">Reference proteome</keyword>
<organism evidence="2 3">
    <name type="scientific">Steinernema glaseri</name>
    <dbReference type="NCBI Taxonomy" id="37863"/>
    <lineage>
        <taxon>Eukaryota</taxon>
        <taxon>Metazoa</taxon>
        <taxon>Ecdysozoa</taxon>
        <taxon>Nematoda</taxon>
        <taxon>Chromadorea</taxon>
        <taxon>Rhabditida</taxon>
        <taxon>Tylenchina</taxon>
        <taxon>Panagrolaimomorpha</taxon>
        <taxon>Strongyloidoidea</taxon>
        <taxon>Steinernematidae</taxon>
        <taxon>Steinernema</taxon>
    </lineage>
</organism>
<reference evidence="3" key="1">
    <citation type="submission" date="2016-11" db="UniProtKB">
        <authorList>
            <consortium name="WormBaseParasite"/>
        </authorList>
    </citation>
    <scope>IDENTIFICATION</scope>
</reference>
<protein>
    <submittedName>
        <fullName evidence="3">Polyprotein</fullName>
    </submittedName>
</protein>
<feature type="region of interest" description="Disordered" evidence="1">
    <location>
        <begin position="346"/>
        <end position="370"/>
    </location>
</feature>
<dbReference type="WBParaSite" id="L893_g25478.t1">
    <property type="protein sequence ID" value="L893_g25478.t1"/>
    <property type="gene ID" value="L893_g25478"/>
</dbReference>